<reference evidence="3 4" key="1">
    <citation type="journal article" date="2012" name="J. Bacteriol.">
        <title>Draft genome sequence of Methanobacterium formicicum DSM 3637, an archaebacterium isolated from the methane producer amoeba Pelomyxa palustris.</title>
        <authorList>
            <person name="Gutierrez G."/>
        </authorList>
    </citation>
    <scope>NUCLEOTIDE SEQUENCE [LARGE SCALE GENOMIC DNA]</scope>
    <source>
        <strain evidence="4">DSM 3637 / PP1</strain>
    </source>
</reference>
<dbReference type="Gene3D" id="3.10.310.70">
    <property type="match status" value="1"/>
</dbReference>
<name>K2RV80_METFP</name>
<dbReference type="Proteomes" id="UP000007360">
    <property type="component" value="Unassembled WGS sequence"/>
</dbReference>
<dbReference type="Gene3D" id="2.30.40.10">
    <property type="entry name" value="Urease, subunit C, domain 1"/>
    <property type="match status" value="1"/>
</dbReference>
<dbReference type="Pfam" id="PF07969">
    <property type="entry name" value="Amidohydro_3"/>
    <property type="match status" value="1"/>
</dbReference>
<sequence>MNKKTMNGEKINVDGVNEEKNNGKGINENKPNIGFLNGNIITMDPEIENAEAIIIQNDRIVDVGSKGILESYPHLELIDLKGQTLMPAFIDAHHHLSFGCLLQKGANLRGILEKDDVLQKIKNYVLDHPGTGWVTAYPWMDVHQGGSEITREDLDSLNIDRPVLLIHHSFHKSVANSLALELAGINSATEDPRCGMIVRNEEQNPTGLLIECAQIPLFKLSMESKNENNPENYADLIEKHASELLPFGITAIQDPGVTPTAEAAYRILADEGRLPVSVLMMPHGEAMLDNQEINFFEGPVTGTGDEWLRVGPVKLFADGGVAGSMAFSGKIEGQVCKFGEERDDFEDKLIEATKRGFRVCVHSIGNAATEATLDSFEKAASVARENFEIRPRLEHLFLLSEDQIKRLSAMGGCSAVQACFLEGSQGLKEIQFEGLNWFRFKDMTKEGVILAGSSDAPGGFMDGRDPLKSAVMGSKMSDNTGNILFPDQALSFEKWLWMYTAGAAYAGGLENERGMLKKGLIADMVILEGDLNPEEPLSVVETWKNGKKVYKKETVFSKNKN</sequence>
<dbReference type="InterPro" id="IPR013108">
    <property type="entry name" value="Amidohydro_3"/>
</dbReference>
<dbReference type="GO" id="GO:0016810">
    <property type="term" value="F:hydrolase activity, acting on carbon-nitrogen (but not peptide) bonds"/>
    <property type="evidence" value="ECO:0007669"/>
    <property type="project" value="InterPro"/>
</dbReference>
<evidence type="ECO:0000259" key="2">
    <source>
        <dbReference type="Pfam" id="PF07969"/>
    </source>
</evidence>
<gene>
    <name evidence="3" type="ORF">A994_00350</name>
</gene>
<dbReference type="InterPro" id="IPR011059">
    <property type="entry name" value="Metal-dep_hydrolase_composite"/>
</dbReference>
<dbReference type="PANTHER" id="PTHR22642:SF2">
    <property type="entry name" value="PROTEIN LONG AFTER FAR-RED 3"/>
    <property type="match status" value="1"/>
</dbReference>
<keyword evidence="4" id="KW-1185">Reference proteome</keyword>
<feature type="domain" description="Amidohydrolase 3" evidence="2">
    <location>
        <begin position="76"/>
        <end position="550"/>
    </location>
</feature>
<dbReference type="InterPro" id="IPR032466">
    <property type="entry name" value="Metal_Hydrolase"/>
</dbReference>
<accession>K2RV80</accession>
<dbReference type="Gene3D" id="3.20.20.140">
    <property type="entry name" value="Metal-dependent hydrolases"/>
    <property type="match status" value="1"/>
</dbReference>
<protein>
    <recommendedName>
        <fullName evidence="2">Amidohydrolase 3 domain-containing protein</fullName>
    </recommendedName>
</protein>
<evidence type="ECO:0000256" key="1">
    <source>
        <dbReference type="SAM" id="MobiDB-lite"/>
    </source>
</evidence>
<proteinExistence type="predicted"/>
<dbReference type="PATRIC" id="fig|1204725.3.peg.69"/>
<evidence type="ECO:0000313" key="4">
    <source>
        <dbReference type="Proteomes" id="UP000007360"/>
    </source>
</evidence>
<dbReference type="RefSeq" id="WP_004029246.1">
    <property type="nucleotide sequence ID" value="NZ_AMPO01000001.1"/>
</dbReference>
<organism evidence="3 4">
    <name type="scientific">Methanobacterium formicicum (strain DSM 3637 / PP1)</name>
    <dbReference type="NCBI Taxonomy" id="1204725"/>
    <lineage>
        <taxon>Archaea</taxon>
        <taxon>Methanobacteriati</taxon>
        <taxon>Methanobacteriota</taxon>
        <taxon>Methanomada group</taxon>
        <taxon>Methanobacteria</taxon>
        <taxon>Methanobacteriales</taxon>
        <taxon>Methanobacteriaceae</taxon>
        <taxon>Methanobacterium</taxon>
    </lineage>
</organism>
<comment type="caution">
    <text evidence="3">The sequence shown here is derived from an EMBL/GenBank/DDBJ whole genome shotgun (WGS) entry which is preliminary data.</text>
</comment>
<feature type="region of interest" description="Disordered" evidence="1">
    <location>
        <begin position="1"/>
        <end position="26"/>
    </location>
</feature>
<dbReference type="SUPFAM" id="SSF51338">
    <property type="entry name" value="Composite domain of metallo-dependent hydrolases"/>
    <property type="match status" value="1"/>
</dbReference>
<evidence type="ECO:0000313" key="3">
    <source>
        <dbReference type="EMBL" id="EKF86690.1"/>
    </source>
</evidence>
<dbReference type="SUPFAM" id="SSF51556">
    <property type="entry name" value="Metallo-dependent hydrolases"/>
    <property type="match status" value="1"/>
</dbReference>
<dbReference type="PANTHER" id="PTHR22642">
    <property type="entry name" value="IMIDAZOLONEPROPIONASE"/>
    <property type="match status" value="1"/>
</dbReference>
<dbReference type="CDD" id="cd01300">
    <property type="entry name" value="YtcJ_like"/>
    <property type="match status" value="1"/>
</dbReference>
<dbReference type="AlphaFoldDB" id="K2RV80"/>
<dbReference type="InterPro" id="IPR033932">
    <property type="entry name" value="YtcJ-like"/>
</dbReference>
<dbReference type="EMBL" id="AMPO01000001">
    <property type="protein sequence ID" value="EKF86690.1"/>
    <property type="molecule type" value="Genomic_DNA"/>
</dbReference>